<accession>A0A934VVE7</accession>
<dbReference type="RefSeq" id="WP_200268927.1">
    <property type="nucleotide sequence ID" value="NZ_JAENIJ010000008.1"/>
</dbReference>
<dbReference type="InterPro" id="IPR050559">
    <property type="entry name" value="P-Pant_transferase_sf"/>
</dbReference>
<feature type="domain" description="4'-phosphopantetheinyl transferase" evidence="3">
    <location>
        <begin position="107"/>
        <end position="180"/>
    </location>
</feature>
<evidence type="ECO:0000259" key="4">
    <source>
        <dbReference type="Pfam" id="PF22624"/>
    </source>
</evidence>
<protein>
    <submittedName>
        <fullName evidence="5">4'-phosphopantetheinyl transferase superfamily protein</fullName>
    </submittedName>
</protein>
<evidence type="ECO:0000256" key="2">
    <source>
        <dbReference type="ARBA" id="ARBA00022679"/>
    </source>
</evidence>
<gene>
    <name evidence="5" type="ORF">JIN85_06780</name>
</gene>
<sequence>MASPVIQVFLITPGMIPMDQARAVLSSDEMERADGFIFKKHAEPWISYRAAMRMILGGMLDQSPESIAIITGAMGKPMLEKPENNFYFNLSHCDHLAIFAVSTDREIGVDLEPGIRGRELLECVDFFCHPEEIATLSSQKNLRCQQLLEIWTAKEAVLKAMGVGLFQAPESLKIRFSGTHANAHCDALLPGLSSQCIRRIEHPDLADYTAMISSANVAKLEIQHFTP</sequence>
<dbReference type="Gene3D" id="3.90.470.20">
    <property type="entry name" value="4'-phosphopantetheinyl transferase domain"/>
    <property type="match status" value="2"/>
</dbReference>
<comment type="similarity">
    <text evidence="1">Belongs to the P-Pant transferase superfamily. Gsp/Sfp/HetI/AcpT family.</text>
</comment>
<feature type="domain" description="4'-phosphopantetheinyl transferase N-terminal" evidence="4">
    <location>
        <begin position="19"/>
        <end position="101"/>
    </location>
</feature>
<organism evidence="5 6">
    <name type="scientific">Luteolibacter pohnpeiensis</name>
    <dbReference type="NCBI Taxonomy" id="454153"/>
    <lineage>
        <taxon>Bacteria</taxon>
        <taxon>Pseudomonadati</taxon>
        <taxon>Verrucomicrobiota</taxon>
        <taxon>Verrucomicrobiia</taxon>
        <taxon>Verrucomicrobiales</taxon>
        <taxon>Verrucomicrobiaceae</taxon>
        <taxon>Luteolibacter</taxon>
    </lineage>
</organism>
<dbReference type="GO" id="GO:0000287">
    <property type="term" value="F:magnesium ion binding"/>
    <property type="evidence" value="ECO:0007669"/>
    <property type="project" value="InterPro"/>
</dbReference>
<reference evidence="5" key="1">
    <citation type="submission" date="2021-01" db="EMBL/GenBank/DDBJ databases">
        <title>Modified the classification status of verrucomicrobia.</title>
        <authorList>
            <person name="Feng X."/>
        </authorList>
    </citation>
    <scope>NUCLEOTIDE SEQUENCE</scope>
    <source>
        <strain evidence="5">KCTC 22041</strain>
    </source>
</reference>
<dbReference type="AlphaFoldDB" id="A0A934VVE7"/>
<dbReference type="SUPFAM" id="SSF56214">
    <property type="entry name" value="4'-phosphopantetheinyl transferase"/>
    <property type="match status" value="2"/>
</dbReference>
<name>A0A934VVE7_9BACT</name>
<dbReference type="InterPro" id="IPR037143">
    <property type="entry name" value="4-PPantetheinyl_Trfase_dom_sf"/>
</dbReference>
<dbReference type="Pfam" id="PF01648">
    <property type="entry name" value="ACPS"/>
    <property type="match status" value="1"/>
</dbReference>
<evidence type="ECO:0000256" key="1">
    <source>
        <dbReference type="ARBA" id="ARBA00010990"/>
    </source>
</evidence>
<dbReference type="Proteomes" id="UP000603141">
    <property type="component" value="Unassembled WGS sequence"/>
</dbReference>
<dbReference type="GO" id="GO:0019878">
    <property type="term" value="P:lysine biosynthetic process via aminoadipic acid"/>
    <property type="evidence" value="ECO:0007669"/>
    <property type="project" value="TreeGrafter"/>
</dbReference>
<evidence type="ECO:0000313" key="6">
    <source>
        <dbReference type="Proteomes" id="UP000603141"/>
    </source>
</evidence>
<comment type="caution">
    <text evidence="5">The sequence shown here is derived from an EMBL/GenBank/DDBJ whole genome shotgun (WGS) entry which is preliminary data.</text>
</comment>
<evidence type="ECO:0000313" key="5">
    <source>
        <dbReference type="EMBL" id="MBK1882110.1"/>
    </source>
</evidence>
<dbReference type="Pfam" id="PF22624">
    <property type="entry name" value="AASDHPPT_N"/>
    <property type="match status" value="1"/>
</dbReference>
<proteinExistence type="inferred from homology"/>
<dbReference type="PANTHER" id="PTHR12215:SF10">
    <property type="entry name" value="L-AMINOADIPATE-SEMIALDEHYDE DEHYDROGENASE-PHOSPHOPANTETHEINYL TRANSFERASE"/>
    <property type="match status" value="1"/>
</dbReference>
<dbReference type="InterPro" id="IPR008278">
    <property type="entry name" value="4-PPantetheinyl_Trfase_dom"/>
</dbReference>
<keyword evidence="6" id="KW-1185">Reference proteome</keyword>
<dbReference type="EMBL" id="JAENIJ010000008">
    <property type="protein sequence ID" value="MBK1882110.1"/>
    <property type="molecule type" value="Genomic_DNA"/>
</dbReference>
<dbReference type="InterPro" id="IPR055066">
    <property type="entry name" value="AASDHPPT_N"/>
</dbReference>
<dbReference type="GO" id="GO:0005829">
    <property type="term" value="C:cytosol"/>
    <property type="evidence" value="ECO:0007669"/>
    <property type="project" value="TreeGrafter"/>
</dbReference>
<dbReference type="GO" id="GO:0008897">
    <property type="term" value="F:holo-[acyl-carrier-protein] synthase activity"/>
    <property type="evidence" value="ECO:0007669"/>
    <property type="project" value="InterPro"/>
</dbReference>
<evidence type="ECO:0000259" key="3">
    <source>
        <dbReference type="Pfam" id="PF01648"/>
    </source>
</evidence>
<dbReference type="PANTHER" id="PTHR12215">
    <property type="entry name" value="PHOSPHOPANTETHEINE TRANSFERASE"/>
    <property type="match status" value="1"/>
</dbReference>
<keyword evidence="2 5" id="KW-0808">Transferase</keyword>